<evidence type="ECO:0000313" key="1">
    <source>
        <dbReference type="EMBL" id="KKL19229.1"/>
    </source>
</evidence>
<reference evidence="1" key="1">
    <citation type="journal article" date="2015" name="Nature">
        <title>Complex archaea that bridge the gap between prokaryotes and eukaryotes.</title>
        <authorList>
            <person name="Spang A."/>
            <person name="Saw J.H."/>
            <person name="Jorgensen S.L."/>
            <person name="Zaremba-Niedzwiedzka K."/>
            <person name="Martijn J."/>
            <person name="Lind A.E."/>
            <person name="van Eijk R."/>
            <person name="Schleper C."/>
            <person name="Guy L."/>
            <person name="Ettema T.J."/>
        </authorList>
    </citation>
    <scope>NUCLEOTIDE SEQUENCE</scope>
</reference>
<protein>
    <submittedName>
        <fullName evidence="1">Uncharacterized protein</fullName>
    </submittedName>
</protein>
<name>A0A0F9BBF8_9ZZZZ</name>
<proteinExistence type="predicted"/>
<dbReference type="AlphaFoldDB" id="A0A0F9BBF8"/>
<organism evidence="1">
    <name type="scientific">marine sediment metagenome</name>
    <dbReference type="NCBI Taxonomy" id="412755"/>
    <lineage>
        <taxon>unclassified sequences</taxon>
        <taxon>metagenomes</taxon>
        <taxon>ecological metagenomes</taxon>
    </lineage>
</organism>
<feature type="non-terminal residue" evidence="1">
    <location>
        <position position="1"/>
    </location>
</feature>
<comment type="caution">
    <text evidence="1">The sequence shown here is derived from an EMBL/GenBank/DDBJ whole genome shotgun (WGS) entry which is preliminary data.</text>
</comment>
<gene>
    <name evidence="1" type="ORF">LCGC14_2467630</name>
</gene>
<accession>A0A0F9BBF8</accession>
<dbReference type="EMBL" id="LAZR01038564">
    <property type="protein sequence ID" value="KKL19229.1"/>
    <property type="molecule type" value="Genomic_DNA"/>
</dbReference>
<sequence>RPIDPGFTRDAQQLAAEKLEAKQQKAKA</sequence>